<evidence type="ECO:0000313" key="8">
    <source>
        <dbReference type="Proteomes" id="UP000535543"/>
    </source>
</evidence>
<feature type="domain" description="Aminomethyltransferase C-terminal" evidence="5">
    <location>
        <begin position="843"/>
        <end position="932"/>
    </location>
</feature>
<proteinExistence type="inferred from homology"/>
<dbReference type="InterPro" id="IPR028896">
    <property type="entry name" value="GcvT/YgfZ/DmdA"/>
</dbReference>
<evidence type="ECO:0000256" key="2">
    <source>
        <dbReference type="ARBA" id="ARBA00023002"/>
    </source>
</evidence>
<reference evidence="7 8" key="2">
    <citation type="submission" date="2020-06" db="EMBL/GenBank/DDBJ databases">
        <title>Antribacter stalactiti gen. nov., sp. nov., a new member of the family Nacardiaceae isolated from a cave.</title>
        <authorList>
            <person name="Kim I.S."/>
        </authorList>
    </citation>
    <scope>NUCLEOTIDE SEQUENCE [LARGE SCALE GENOMIC DNA]</scope>
    <source>
        <strain evidence="7 8">YC2-7</strain>
    </source>
</reference>
<dbReference type="Pfam" id="PF17806">
    <property type="entry name" value="SO_alpha_A3"/>
    <property type="match status" value="1"/>
</dbReference>
<reference evidence="7 8" key="1">
    <citation type="submission" date="2019-05" db="EMBL/GenBank/DDBJ databases">
        <authorList>
            <person name="Lee S.D."/>
        </authorList>
    </citation>
    <scope>NUCLEOTIDE SEQUENCE [LARGE SCALE GENOMIC DNA]</scope>
    <source>
        <strain evidence="7 8">YC2-7</strain>
    </source>
</reference>
<dbReference type="Pfam" id="PF13510">
    <property type="entry name" value="Fer2_4"/>
    <property type="match status" value="1"/>
</dbReference>
<gene>
    <name evidence="7" type="ORF">FGL95_14695</name>
</gene>
<keyword evidence="8" id="KW-1185">Reference proteome</keyword>
<dbReference type="SUPFAM" id="SSF51905">
    <property type="entry name" value="FAD/NAD(P)-binding domain"/>
    <property type="match status" value="1"/>
</dbReference>
<comment type="similarity">
    <text evidence="1">Belongs to the GcvT family.</text>
</comment>
<dbReference type="PRINTS" id="PR00368">
    <property type="entry name" value="FADPNR"/>
</dbReference>
<accession>A0A848KEW7</accession>
<evidence type="ECO:0000259" key="3">
    <source>
        <dbReference type="Pfam" id="PF01571"/>
    </source>
</evidence>
<organism evidence="7 8">
    <name type="scientific">Antrihabitans stalactiti</name>
    <dbReference type="NCBI Taxonomy" id="2584121"/>
    <lineage>
        <taxon>Bacteria</taxon>
        <taxon>Bacillati</taxon>
        <taxon>Actinomycetota</taxon>
        <taxon>Actinomycetes</taxon>
        <taxon>Mycobacteriales</taxon>
        <taxon>Nocardiaceae</taxon>
        <taxon>Antrihabitans</taxon>
    </lineage>
</organism>
<dbReference type="Gene3D" id="3.50.50.60">
    <property type="entry name" value="FAD/NAD(P)-binding domain"/>
    <property type="match status" value="1"/>
</dbReference>
<evidence type="ECO:0000259" key="5">
    <source>
        <dbReference type="Pfam" id="PF08669"/>
    </source>
</evidence>
<dbReference type="InterPro" id="IPR041117">
    <property type="entry name" value="SoxA_A3"/>
</dbReference>
<dbReference type="AlphaFoldDB" id="A0A848KEW7"/>
<feature type="domain" description="SoxA A3" evidence="6">
    <location>
        <begin position="456"/>
        <end position="538"/>
    </location>
</feature>
<feature type="domain" description="GCVT N-terminal" evidence="3">
    <location>
        <begin position="552"/>
        <end position="823"/>
    </location>
</feature>
<dbReference type="Proteomes" id="UP000535543">
    <property type="component" value="Unassembled WGS sequence"/>
</dbReference>
<dbReference type="InterPro" id="IPR036188">
    <property type="entry name" value="FAD/NAD-bd_sf"/>
</dbReference>
<protein>
    <submittedName>
        <fullName evidence="7">FAD-dependent oxidoreductase</fullName>
    </submittedName>
</protein>
<dbReference type="SUPFAM" id="SSF101790">
    <property type="entry name" value="Aminomethyltransferase beta-barrel domain"/>
    <property type="match status" value="1"/>
</dbReference>
<dbReference type="InterPro" id="IPR027266">
    <property type="entry name" value="TrmE/GcvT-like"/>
</dbReference>
<evidence type="ECO:0000256" key="1">
    <source>
        <dbReference type="ARBA" id="ARBA00008609"/>
    </source>
</evidence>
<evidence type="ECO:0000259" key="6">
    <source>
        <dbReference type="Pfam" id="PF17806"/>
    </source>
</evidence>
<dbReference type="PANTHER" id="PTHR43757">
    <property type="entry name" value="AMINOMETHYLTRANSFERASE"/>
    <property type="match status" value="1"/>
</dbReference>
<dbReference type="InterPro" id="IPR023753">
    <property type="entry name" value="FAD/NAD-binding_dom"/>
</dbReference>
<dbReference type="InterPro" id="IPR029043">
    <property type="entry name" value="GcvT/YgfZ_C"/>
</dbReference>
<evidence type="ECO:0000259" key="4">
    <source>
        <dbReference type="Pfam" id="PF07992"/>
    </source>
</evidence>
<dbReference type="EMBL" id="VCQU01000004">
    <property type="protein sequence ID" value="NMN96286.1"/>
    <property type="molecule type" value="Genomic_DNA"/>
</dbReference>
<dbReference type="Pfam" id="PF07992">
    <property type="entry name" value="Pyr_redox_2"/>
    <property type="match status" value="1"/>
</dbReference>
<evidence type="ECO:0000313" key="7">
    <source>
        <dbReference type="EMBL" id="NMN96286.1"/>
    </source>
</evidence>
<dbReference type="GO" id="GO:0016491">
    <property type="term" value="F:oxidoreductase activity"/>
    <property type="evidence" value="ECO:0007669"/>
    <property type="project" value="UniProtKB-KW"/>
</dbReference>
<dbReference type="InterPro" id="IPR042204">
    <property type="entry name" value="2Fe-2S-bd_N"/>
</dbReference>
<sequence>MTAPFRTADGGRIDRNTSYEFTFGGRTLTGQRGDTLASALLANGIHAITTSIKLGRPRGITAAWAEDTGGLVQIEQPFPEPMLSASTVELYDGLIAHGIPGQGRLADIPDESRYDAQHLHTDLLVVGAGPAGLTAALTAARTGARVVLIDEQSEAGGSLLGSADTLDDAPAMEWVAGAVAELASYPEVRHLQRTTAFGHYDDGFVLALERRTDHLGFAAPKNVSRQRVWRVRASQIVIAAGAHERPVVFADNDRPGIMLAHGARTFLHRYGVKAGEKAVVFTTNDSAYSAALDLATAGVTIEAIIDARADGPVALHQECARRGIAVRTNAAVTGTLGTDRITHALVGDESIACDLLLVSGGWNPAVHLFSQVRGKLCYDDQLGAFVPGERLGGIEVAGSANGVLDLAGCLRDGVRAAIDLGHDAGNLSLPTASDESLAESDPVVLWRVAYGSEADAFVDLQRDATVADLRRAVGAGMRSMEHIKRYTTIGTAHDQGKTSGVISSGITAELLGVGIETLGTTTFRPPYTPVAFAALAGRSRGALFDPERTTALHNWHVEHGAVFEDVGQWKRPRYYPQPGEDMDAAVLRECGAVRASVGILDGSTLGKIDVSGADAGELLDRIYTNLMSNLKVGSVRYGVMCGVDGMVIDDGTVMRLAQDRFIVFTTTGGAAKILEWMEEWLQTEWPDLRVRLTSVTEHWSTFPVVGPRSRDVVAAVFPDLDVANDAFPFMTWRDTCIGEVAVRVARISFSGELAYEVNVNSWYAPALWERLIEAGRPYAITPYGTETMHVLRAEKGYPIVGQDTDGTVTPHDLGMGWAVSKKKLDFVGKRSFARIENQNPLRRQLVGLLPVDRDFVLPEGAQIIEYRADETLPPPPVPMLGYITSSYRSAELGRTFALALVKAGRSRIGETLHVPIGASLVPVEVTGSVLVDPEGARRDG</sequence>
<name>A0A848KEW7_9NOCA</name>
<comment type="caution">
    <text evidence="7">The sequence shown here is derived from an EMBL/GenBank/DDBJ whole genome shotgun (WGS) entry which is preliminary data.</text>
</comment>
<dbReference type="Pfam" id="PF01571">
    <property type="entry name" value="GCV_T"/>
    <property type="match status" value="1"/>
</dbReference>
<dbReference type="SUPFAM" id="SSF103025">
    <property type="entry name" value="Folate-binding domain"/>
    <property type="match status" value="1"/>
</dbReference>
<keyword evidence="2" id="KW-0560">Oxidoreductase</keyword>
<dbReference type="Pfam" id="PF08669">
    <property type="entry name" value="GCV_T_C"/>
    <property type="match status" value="1"/>
</dbReference>
<dbReference type="RefSeq" id="WP_169587994.1">
    <property type="nucleotide sequence ID" value="NZ_VCQU01000004.1"/>
</dbReference>
<dbReference type="PANTHER" id="PTHR43757:SF2">
    <property type="entry name" value="AMINOMETHYLTRANSFERASE, MITOCHONDRIAL"/>
    <property type="match status" value="1"/>
</dbReference>
<dbReference type="InterPro" id="IPR013977">
    <property type="entry name" value="GcvT_C"/>
</dbReference>
<dbReference type="InterPro" id="IPR006222">
    <property type="entry name" value="GCVT_N"/>
</dbReference>
<dbReference type="PRINTS" id="PR00469">
    <property type="entry name" value="PNDRDTASEII"/>
</dbReference>
<feature type="domain" description="FAD/NAD(P)-binding" evidence="4">
    <location>
        <begin position="122"/>
        <end position="371"/>
    </location>
</feature>
<dbReference type="Gene3D" id="3.10.20.440">
    <property type="entry name" value="2Fe-2S iron-sulphur cluster binding domain, sarcosine oxidase, alpha subunit, N-terminal domain"/>
    <property type="match status" value="1"/>
</dbReference>
<dbReference type="Gene3D" id="3.30.1360.120">
    <property type="entry name" value="Probable tRNA modification gtpase trme, domain 1"/>
    <property type="match status" value="1"/>
</dbReference>